<evidence type="ECO:0000256" key="1">
    <source>
        <dbReference type="SAM" id="Phobius"/>
    </source>
</evidence>
<gene>
    <name evidence="2" type="ORF">PSSU_0586</name>
</gene>
<dbReference type="AlphaFoldDB" id="A0A261F1K0"/>
<keyword evidence="1" id="KW-1133">Transmembrane helix</keyword>
<keyword evidence="1" id="KW-0472">Membrane</keyword>
<dbReference type="EMBL" id="MWWQ01000005">
    <property type="protein sequence ID" value="OZG52968.1"/>
    <property type="molecule type" value="Genomic_DNA"/>
</dbReference>
<keyword evidence="3" id="KW-1185">Reference proteome</keyword>
<sequence>MTDTKETETEASVKSHGAQRVKRNGVAWIALAAVIALVLVGGIAGAAAGYRQWCEKVTPSFVDVPAALQQSGKDSWGSYSVKVAVDLDGQAHALQATYDDPATALANFEGDQQIISYLRERYGLPRFDETSLDQYRSVAATLDRDTAPQWYGDELIAFMGFSSRYGADKSNAEAVQYMQCKTASQLKNDSTFMNWS</sequence>
<dbReference type="Proteomes" id="UP000216454">
    <property type="component" value="Unassembled WGS sequence"/>
</dbReference>
<accession>A0A261F1K0</accession>
<proteinExistence type="predicted"/>
<organism evidence="2 3">
    <name type="scientific">Pseudoscardovia suis</name>
    <dbReference type="NCBI Taxonomy" id="987063"/>
    <lineage>
        <taxon>Bacteria</taxon>
        <taxon>Bacillati</taxon>
        <taxon>Actinomycetota</taxon>
        <taxon>Actinomycetes</taxon>
        <taxon>Bifidobacteriales</taxon>
        <taxon>Bifidobacteriaceae</taxon>
        <taxon>Pseudoscardovia</taxon>
    </lineage>
</organism>
<evidence type="ECO:0000313" key="3">
    <source>
        <dbReference type="Proteomes" id="UP000216454"/>
    </source>
</evidence>
<feature type="transmembrane region" description="Helical" evidence="1">
    <location>
        <begin position="26"/>
        <end position="50"/>
    </location>
</feature>
<comment type="caution">
    <text evidence="2">The sequence shown here is derived from an EMBL/GenBank/DDBJ whole genome shotgun (WGS) entry which is preliminary data.</text>
</comment>
<name>A0A261F1K0_9BIFI</name>
<keyword evidence="1" id="KW-0812">Transmembrane</keyword>
<reference evidence="2 3" key="1">
    <citation type="journal article" date="2017" name="BMC Genomics">
        <title>Comparative genomic and phylogenomic analyses of the Bifidobacteriaceae family.</title>
        <authorList>
            <person name="Lugli G.A."/>
            <person name="Milani C."/>
            <person name="Turroni F."/>
            <person name="Duranti S."/>
            <person name="Mancabelli L."/>
            <person name="Mangifesta M."/>
            <person name="Ferrario C."/>
            <person name="Modesto M."/>
            <person name="Mattarelli P."/>
            <person name="Jiri K."/>
            <person name="van Sinderen D."/>
            <person name="Ventura M."/>
        </authorList>
    </citation>
    <scope>NUCLEOTIDE SEQUENCE [LARGE SCALE GENOMIC DNA]</scope>
    <source>
        <strain evidence="2 3">DSM 24744</strain>
    </source>
</reference>
<evidence type="ECO:0000313" key="2">
    <source>
        <dbReference type="EMBL" id="OZG52968.1"/>
    </source>
</evidence>
<protein>
    <submittedName>
        <fullName evidence="2">Uncharacterized protein</fullName>
    </submittedName>
</protein>